<gene>
    <name evidence="9" type="ORF">GCM10008967_01610</name>
</gene>
<evidence type="ECO:0000313" key="9">
    <source>
        <dbReference type="EMBL" id="GAA0314782.1"/>
    </source>
</evidence>
<keyword evidence="5 8" id="KW-0812">Transmembrane</keyword>
<reference evidence="9 10" key="1">
    <citation type="journal article" date="2019" name="Int. J. Syst. Evol. Microbiol.">
        <title>The Global Catalogue of Microorganisms (GCM) 10K type strain sequencing project: providing services to taxonomists for standard genome sequencing and annotation.</title>
        <authorList>
            <consortium name="The Broad Institute Genomics Platform"/>
            <consortium name="The Broad Institute Genome Sequencing Center for Infectious Disease"/>
            <person name="Wu L."/>
            <person name="Ma J."/>
        </authorList>
    </citation>
    <scope>NUCLEOTIDE SEQUENCE [LARGE SCALE GENOMIC DNA]</scope>
    <source>
        <strain evidence="9 10">JCM 9731</strain>
    </source>
</reference>
<evidence type="ECO:0000256" key="3">
    <source>
        <dbReference type="ARBA" id="ARBA00022448"/>
    </source>
</evidence>
<feature type="transmembrane region" description="Helical" evidence="8">
    <location>
        <begin position="44"/>
        <end position="63"/>
    </location>
</feature>
<dbReference type="RefSeq" id="WP_343795482.1">
    <property type="nucleotide sequence ID" value="NZ_BAAADJ010000003.1"/>
</dbReference>
<proteinExistence type="inferred from homology"/>
<evidence type="ECO:0000256" key="5">
    <source>
        <dbReference type="ARBA" id="ARBA00022692"/>
    </source>
</evidence>
<evidence type="ECO:0000256" key="4">
    <source>
        <dbReference type="ARBA" id="ARBA00022544"/>
    </source>
</evidence>
<accession>A0ABN0VQK5</accession>
<feature type="transmembrane region" description="Helical" evidence="8">
    <location>
        <begin position="107"/>
        <end position="134"/>
    </location>
</feature>
<feature type="transmembrane region" description="Helical" evidence="8">
    <location>
        <begin position="84"/>
        <end position="101"/>
    </location>
</feature>
<feature type="transmembrane region" description="Helical" evidence="8">
    <location>
        <begin position="269"/>
        <end position="291"/>
    </location>
</feature>
<feature type="transmembrane region" description="Helical" evidence="8">
    <location>
        <begin position="333"/>
        <end position="353"/>
    </location>
</feature>
<comment type="subcellular location">
    <subcellularLocation>
        <location evidence="1">Membrane</location>
        <topology evidence="1">Multi-pass membrane protein</topology>
    </subcellularLocation>
</comment>
<keyword evidence="6 8" id="KW-1133">Transmembrane helix</keyword>
<feature type="transmembrane region" description="Helical" evidence="8">
    <location>
        <begin position="303"/>
        <end position="321"/>
    </location>
</feature>
<protein>
    <submittedName>
        <fullName evidence="9">Uncharacterized protein</fullName>
    </submittedName>
</protein>
<evidence type="ECO:0000256" key="6">
    <source>
        <dbReference type="ARBA" id="ARBA00022989"/>
    </source>
</evidence>
<dbReference type="PANTHER" id="PTHR34975">
    <property type="entry name" value="SPORE GERMINATION PROTEIN A2"/>
    <property type="match status" value="1"/>
</dbReference>
<keyword evidence="7 8" id="KW-0472">Membrane</keyword>
<sequence length="368" mass="42198">MGAKHMKARVSPFQLFILLSNFIFVGTLISLPQKLVDYSYQNTWMVPLMVTPFVVLICWFGLSKITPALQDYLINNKSTKTKKIFTFLFGIFLVFTFIKDLRAASDFVGMVLLPTTPILVVSILSVLTLTYIAYSGLEVVARVTQIHFMILVFTVMLLPFLLLNEIDVANFQPVLGLGSIPSLLKSSFIFLSWIGEIVVLFFIVGSVQPIEKSRVAVMWSVCVSIFLLFLLLFLNIAVLGPEIVRYASYPNYQLIQEIHLTDFLDRLDLVIASVWLPTIYCKMALTLYCFFKMFNVMNRRESNLFLLPGGILLSLLSIQLFKNNHMHQEFSFYTWALLGLTLEFLIFAIFLLIKRKARKQEKELHEAH</sequence>
<evidence type="ECO:0000256" key="7">
    <source>
        <dbReference type="ARBA" id="ARBA00023136"/>
    </source>
</evidence>
<evidence type="ECO:0000256" key="2">
    <source>
        <dbReference type="ARBA" id="ARBA00007998"/>
    </source>
</evidence>
<feature type="transmembrane region" description="Helical" evidence="8">
    <location>
        <begin position="12"/>
        <end position="32"/>
    </location>
</feature>
<evidence type="ECO:0000256" key="8">
    <source>
        <dbReference type="SAM" id="Phobius"/>
    </source>
</evidence>
<dbReference type="NCBIfam" id="TIGR00912">
    <property type="entry name" value="2A0309"/>
    <property type="match status" value="1"/>
</dbReference>
<keyword evidence="10" id="KW-1185">Reference proteome</keyword>
<dbReference type="Proteomes" id="UP001500782">
    <property type="component" value="Unassembled WGS sequence"/>
</dbReference>
<dbReference type="EMBL" id="BAAADJ010000003">
    <property type="protein sequence ID" value="GAA0314782.1"/>
    <property type="molecule type" value="Genomic_DNA"/>
</dbReference>
<organism evidence="9 10">
    <name type="scientific">Bacillus carboniphilus</name>
    <dbReference type="NCBI Taxonomy" id="86663"/>
    <lineage>
        <taxon>Bacteria</taxon>
        <taxon>Bacillati</taxon>
        <taxon>Bacillota</taxon>
        <taxon>Bacilli</taxon>
        <taxon>Bacillales</taxon>
        <taxon>Bacillaceae</taxon>
        <taxon>Bacillus</taxon>
    </lineage>
</organism>
<feature type="transmembrane region" description="Helical" evidence="8">
    <location>
        <begin position="216"/>
        <end position="239"/>
    </location>
</feature>
<comment type="caution">
    <text evidence="9">The sequence shown here is derived from an EMBL/GenBank/DDBJ whole genome shotgun (WGS) entry which is preliminary data.</text>
</comment>
<dbReference type="InterPro" id="IPR004761">
    <property type="entry name" value="Spore_GerAB"/>
</dbReference>
<keyword evidence="3" id="KW-0813">Transport</keyword>
<evidence type="ECO:0000256" key="1">
    <source>
        <dbReference type="ARBA" id="ARBA00004141"/>
    </source>
</evidence>
<comment type="similarity">
    <text evidence="2">Belongs to the amino acid-polyamine-organocation (APC) superfamily. Spore germination protein (SGP) (TC 2.A.3.9) family.</text>
</comment>
<name>A0ABN0VQK5_9BACI</name>
<feature type="transmembrane region" description="Helical" evidence="8">
    <location>
        <begin position="146"/>
        <end position="163"/>
    </location>
</feature>
<dbReference type="PANTHER" id="PTHR34975:SF2">
    <property type="entry name" value="SPORE GERMINATION PROTEIN A2"/>
    <property type="match status" value="1"/>
</dbReference>
<evidence type="ECO:0000313" key="10">
    <source>
        <dbReference type="Proteomes" id="UP001500782"/>
    </source>
</evidence>
<feature type="transmembrane region" description="Helical" evidence="8">
    <location>
        <begin position="183"/>
        <end position="204"/>
    </location>
</feature>
<dbReference type="Pfam" id="PF03845">
    <property type="entry name" value="Spore_permease"/>
    <property type="match status" value="1"/>
</dbReference>
<keyword evidence="4" id="KW-0309">Germination</keyword>